<gene>
    <name evidence="1" type="ORF">KHY36_09045</name>
</gene>
<proteinExistence type="predicted"/>
<evidence type="ECO:0000313" key="1">
    <source>
        <dbReference type="EMBL" id="MBS5332659.1"/>
    </source>
</evidence>
<organism evidence="1 2">
    <name type="scientific">Subdoligranulum variabile</name>
    <dbReference type="NCBI Taxonomy" id="214851"/>
    <lineage>
        <taxon>Bacteria</taxon>
        <taxon>Bacillati</taxon>
        <taxon>Bacillota</taxon>
        <taxon>Clostridia</taxon>
        <taxon>Eubacteriales</taxon>
        <taxon>Oscillospiraceae</taxon>
        <taxon>Subdoligranulum</taxon>
    </lineage>
</organism>
<name>A0A943HI41_9FIRM</name>
<comment type="caution">
    <text evidence="1">The sequence shown here is derived from an EMBL/GenBank/DDBJ whole genome shotgun (WGS) entry which is preliminary data.</text>
</comment>
<reference evidence="1" key="1">
    <citation type="submission" date="2021-02" db="EMBL/GenBank/DDBJ databases">
        <title>Infant gut strain persistence is associated with maternal origin, phylogeny, and functional potential including surface adhesion and iron acquisition.</title>
        <authorList>
            <person name="Lou Y.C."/>
        </authorList>
    </citation>
    <scope>NUCLEOTIDE SEQUENCE</scope>
    <source>
        <strain evidence="1">L3_101_000M1_dasL3_101_000M1_concoct_87</strain>
    </source>
</reference>
<protein>
    <submittedName>
        <fullName evidence="1">Uncharacterized protein</fullName>
    </submittedName>
</protein>
<evidence type="ECO:0000313" key="2">
    <source>
        <dbReference type="Proteomes" id="UP000759273"/>
    </source>
</evidence>
<dbReference type="AlphaFoldDB" id="A0A943HI41"/>
<sequence>MLQKLYAFLARAPALTGITLAVGDAGPAPGTAGLWCKGVTVLEQRENLLGTVRQRCRAEFTLRLCLPLPPGDSATSAENAARLLALQTWVAAECAAGRAPVFGNADPARETLRAEQGKLERADAGGTAVYSLRIRAEYTQLYTEETP</sequence>
<dbReference type="Proteomes" id="UP000759273">
    <property type="component" value="Unassembled WGS sequence"/>
</dbReference>
<dbReference type="EMBL" id="JAGZGG010000021">
    <property type="protein sequence ID" value="MBS5332659.1"/>
    <property type="molecule type" value="Genomic_DNA"/>
</dbReference>
<accession>A0A943HI41</accession>